<proteinExistence type="predicted"/>
<dbReference type="STRING" id="1236989.JCM15548_13554"/>
<sequence length="64" mass="7245">MEKVLTRHFQYTGLDDYDMSLDEQMNAFLLEKGISPEQIINVEYAAHSSGGINNYSALLIYKAS</sequence>
<accession>A0A0E9M048</accession>
<dbReference type="OrthoDB" id="1122393at2"/>
<gene>
    <name evidence="1" type="ORF">JCM15548_13554</name>
</gene>
<dbReference type="AlphaFoldDB" id="A0A0E9M048"/>
<evidence type="ECO:0000313" key="2">
    <source>
        <dbReference type="Proteomes" id="UP000032900"/>
    </source>
</evidence>
<comment type="caution">
    <text evidence="1">The sequence shown here is derived from an EMBL/GenBank/DDBJ whole genome shotgun (WGS) entry which is preliminary data.</text>
</comment>
<reference evidence="1 2" key="1">
    <citation type="journal article" date="2015" name="Microbes Environ.">
        <title>Distribution and evolution of nitrogen fixation genes in the phylum bacteroidetes.</title>
        <authorList>
            <person name="Inoue J."/>
            <person name="Oshima K."/>
            <person name="Suda W."/>
            <person name="Sakamoto M."/>
            <person name="Iino T."/>
            <person name="Noda S."/>
            <person name="Hongoh Y."/>
            <person name="Hattori M."/>
            <person name="Ohkuma M."/>
        </authorList>
    </citation>
    <scope>NUCLEOTIDE SEQUENCE [LARGE SCALE GENOMIC DNA]</scope>
    <source>
        <strain evidence="1">JCM 15548</strain>
    </source>
</reference>
<dbReference type="EMBL" id="BAZW01000041">
    <property type="protein sequence ID" value="GAO31207.1"/>
    <property type="molecule type" value="Genomic_DNA"/>
</dbReference>
<organism evidence="1 2">
    <name type="scientific">Geofilum rubicundum JCM 15548</name>
    <dbReference type="NCBI Taxonomy" id="1236989"/>
    <lineage>
        <taxon>Bacteria</taxon>
        <taxon>Pseudomonadati</taxon>
        <taxon>Bacteroidota</taxon>
        <taxon>Bacteroidia</taxon>
        <taxon>Marinilabiliales</taxon>
        <taxon>Marinilabiliaceae</taxon>
        <taxon>Geofilum</taxon>
    </lineage>
</organism>
<dbReference type="RefSeq" id="WP_062127078.1">
    <property type="nucleotide sequence ID" value="NZ_BAZW01000041.1"/>
</dbReference>
<evidence type="ECO:0000313" key="1">
    <source>
        <dbReference type="EMBL" id="GAO31207.1"/>
    </source>
</evidence>
<name>A0A0E9M048_9BACT</name>
<dbReference type="Proteomes" id="UP000032900">
    <property type="component" value="Unassembled WGS sequence"/>
</dbReference>
<keyword evidence="2" id="KW-1185">Reference proteome</keyword>
<protein>
    <submittedName>
        <fullName evidence="1">Uncharacterized protein</fullName>
    </submittedName>
</protein>